<protein>
    <recommendedName>
        <fullName evidence="4">Transmembrane protein 174</fullName>
    </recommendedName>
</protein>
<evidence type="ECO:0000313" key="2">
    <source>
        <dbReference type="EMBL" id="KAK7808628.1"/>
    </source>
</evidence>
<dbReference type="Proteomes" id="UP001488838">
    <property type="component" value="Unassembled WGS sequence"/>
</dbReference>
<organism evidence="2 3">
    <name type="scientific">Myodes glareolus</name>
    <name type="common">Bank vole</name>
    <name type="synonym">Clethrionomys glareolus</name>
    <dbReference type="NCBI Taxonomy" id="447135"/>
    <lineage>
        <taxon>Eukaryota</taxon>
        <taxon>Metazoa</taxon>
        <taxon>Chordata</taxon>
        <taxon>Craniata</taxon>
        <taxon>Vertebrata</taxon>
        <taxon>Euteleostomi</taxon>
        <taxon>Mammalia</taxon>
        <taxon>Eutheria</taxon>
        <taxon>Euarchontoglires</taxon>
        <taxon>Glires</taxon>
        <taxon>Rodentia</taxon>
        <taxon>Myomorpha</taxon>
        <taxon>Muroidea</taxon>
        <taxon>Cricetidae</taxon>
        <taxon>Arvicolinae</taxon>
        <taxon>Myodes</taxon>
    </lineage>
</organism>
<evidence type="ECO:0000256" key="1">
    <source>
        <dbReference type="SAM" id="Phobius"/>
    </source>
</evidence>
<keyword evidence="1" id="KW-0812">Transmembrane</keyword>
<dbReference type="PANTHER" id="PTHR31020:SF1">
    <property type="entry name" value="TRANSMEMBRANE PROTEIN 174"/>
    <property type="match status" value="1"/>
</dbReference>
<name>A0AAW0I2U6_MYOGA</name>
<evidence type="ECO:0000313" key="3">
    <source>
        <dbReference type="Proteomes" id="UP001488838"/>
    </source>
</evidence>
<dbReference type="AlphaFoldDB" id="A0AAW0I2U6"/>
<keyword evidence="3" id="KW-1185">Reference proteome</keyword>
<comment type="caution">
    <text evidence="2">The sequence shown here is derived from an EMBL/GenBank/DDBJ whole genome shotgun (WGS) entry which is preliminary data.</text>
</comment>
<proteinExistence type="predicted"/>
<dbReference type="InterPro" id="IPR027835">
    <property type="entry name" value="TMEM174"/>
</dbReference>
<evidence type="ECO:0008006" key="4">
    <source>
        <dbReference type="Google" id="ProtNLM"/>
    </source>
</evidence>
<accession>A0AAW0I2U6</accession>
<dbReference type="PANTHER" id="PTHR31020">
    <property type="entry name" value="TRANSMEMBRANE PROTEIN 174"/>
    <property type="match status" value="1"/>
</dbReference>
<dbReference type="EMBL" id="JBBHLL010000234">
    <property type="protein sequence ID" value="KAK7808628.1"/>
    <property type="molecule type" value="Genomic_DNA"/>
</dbReference>
<gene>
    <name evidence="2" type="ORF">U0070_010027</name>
</gene>
<keyword evidence="1" id="KW-0472">Membrane</keyword>
<feature type="transmembrane region" description="Helical" evidence="1">
    <location>
        <begin position="38"/>
        <end position="60"/>
    </location>
</feature>
<feature type="transmembrane region" description="Helical" evidence="1">
    <location>
        <begin position="72"/>
        <end position="90"/>
    </location>
</feature>
<sequence>MEHSSNRPEDFPLNVFSVTPYTPSTADMQVSDDDKAGATLLFSGIFLGLVGITFTVMGWIKYQGVSHFEWTQLLGPILLSVGVTFILIAVCKFKMLSCQLCTESEERVLDSDPASGGQSFVFTGINQPITFHGATVVQYIPPPYSSQEPLGMNAAFLQPMINPCGLGLVPSSGAAATIPSPPQYYTIYPQDNAAFVENEGYPPFVGVGNDRYAGSRDLCSPVQRHNEYRWLGLDLQAGDGDREYRCSLPPRVAATDLRKGNCVLCCFRPSSDPDQLEGTQTEEEDCVRFSPPPYEEIYALPR</sequence>
<dbReference type="Pfam" id="PF15029">
    <property type="entry name" value="TMEM174"/>
    <property type="match status" value="1"/>
</dbReference>
<reference evidence="2 3" key="1">
    <citation type="journal article" date="2023" name="bioRxiv">
        <title>Conserved and derived expression patterns and positive selection on dental genes reveal complex evolutionary context of ever-growing rodent molars.</title>
        <authorList>
            <person name="Calamari Z.T."/>
            <person name="Song A."/>
            <person name="Cohen E."/>
            <person name="Akter M."/>
            <person name="Roy R.D."/>
            <person name="Hallikas O."/>
            <person name="Christensen M.M."/>
            <person name="Li P."/>
            <person name="Marangoni P."/>
            <person name="Jernvall J."/>
            <person name="Klein O.D."/>
        </authorList>
    </citation>
    <scope>NUCLEOTIDE SEQUENCE [LARGE SCALE GENOMIC DNA]</scope>
    <source>
        <strain evidence="2">V071</strain>
    </source>
</reference>
<keyword evidence="1" id="KW-1133">Transmembrane helix</keyword>